<protein>
    <submittedName>
        <fullName evidence="1">Uncharacterized protein</fullName>
    </submittedName>
</protein>
<reference evidence="1 2" key="2">
    <citation type="journal article" date="2022" name="Mol. Ecol. Resour.">
        <title>The genomes of chicory, endive, great burdock and yacon provide insights into Asteraceae paleo-polyploidization history and plant inulin production.</title>
        <authorList>
            <person name="Fan W."/>
            <person name="Wang S."/>
            <person name="Wang H."/>
            <person name="Wang A."/>
            <person name="Jiang F."/>
            <person name="Liu H."/>
            <person name="Zhao H."/>
            <person name="Xu D."/>
            <person name="Zhang Y."/>
        </authorList>
    </citation>
    <scope>NUCLEOTIDE SEQUENCE [LARGE SCALE GENOMIC DNA]</scope>
    <source>
        <strain evidence="2">cv. Niubang</strain>
    </source>
</reference>
<organism evidence="1 2">
    <name type="scientific">Arctium lappa</name>
    <name type="common">Greater burdock</name>
    <name type="synonym">Lappa major</name>
    <dbReference type="NCBI Taxonomy" id="4217"/>
    <lineage>
        <taxon>Eukaryota</taxon>
        <taxon>Viridiplantae</taxon>
        <taxon>Streptophyta</taxon>
        <taxon>Embryophyta</taxon>
        <taxon>Tracheophyta</taxon>
        <taxon>Spermatophyta</taxon>
        <taxon>Magnoliopsida</taxon>
        <taxon>eudicotyledons</taxon>
        <taxon>Gunneridae</taxon>
        <taxon>Pentapetalae</taxon>
        <taxon>asterids</taxon>
        <taxon>campanulids</taxon>
        <taxon>Asterales</taxon>
        <taxon>Asteraceae</taxon>
        <taxon>Carduoideae</taxon>
        <taxon>Cardueae</taxon>
        <taxon>Arctiinae</taxon>
        <taxon>Arctium</taxon>
    </lineage>
</organism>
<comment type="caution">
    <text evidence="1">The sequence shown here is derived from an EMBL/GenBank/DDBJ whole genome shotgun (WGS) entry which is preliminary data.</text>
</comment>
<name>A0ACB9FF34_ARCLA</name>
<proteinExistence type="predicted"/>
<evidence type="ECO:0000313" key="2">
    <source>
        <dbReference type="Proteomes" id="UP001055879"/>
    </source>
</evidence>
<dbReference type="EMBL" id="CM042047">
    <property type="protein sequence ID" value="KAI3769465.1"/>
    <property type="molecule type" value="Genomic_DNA"/>
</dbReference>
<accession>A0ACB9FF34</accession>
<dbReference type="Proteomes" id="UP001055879">
    <property type="component" value="Linkage Group LG01"/>
</dbReference>
<reference evidence="2" key="1">
    <citation type="journal article" date="2022" name="Mol. Ecol. Resour.">
        <title>The genomes of chicory, endive, great burdock and yacon provide insights into Asteraceae palaeo-polyploidization history and plant inulin production.</title>
        <authorList>
            <person name="Fan W."/>
            <person name="Wang S."/>
            <person name="Wang H."/>
            <person name="Wang A."/>
            <person name="Jiang F."/>
            <person name="Liu H."/>
            <person name="Zhao H."/>
            <person name="Xu D."/>
            <person name="Zhang Y."/>
        </authorList>
    </citation>
    <scope>NUCLEOTIDE SEQUENCE [LARGE SCALE GENOMIC DNA]</scope>
    <source>
        <strain evidence="2">cv. Niubang</strain>
    </source>
</reference>
<gene>
    <name evidence="1" type="ORF">L6452_00568</name>
</gene>
<keyword evidence="2" id="KW-1185">Reference proteome</keyword>
<evidence type="ECO:0000313" key="1">
    <source>
        <dbReference type="EMBL" id="KAI3769465.1"/>
    </source>
</evidence>
<sequence length="129" mass="14920">MLDFSDAEEIHTQYVNRRWMRGFIPLDVLRTRRIQPGSNERSNRLTNDMQFVFDQILSRVYGDEDKLELFLEKVRSIKSKIVPDIPSDNGIVNKDVDFEKLLGVSKPTTIEIRAPEGVRKKKDVAQASV</sequence>